<dbReference type="KEGG" id="pami:JCM7686_0971"/>
<dbReference type="InterPro" id="IPR027417">
    <property type="entry name" value="P-loop_NTPase"/>
</dbReference>
<evidence type="ECO:0000256" key="2">
    <source>
        <dbReference type="ARBA" id="ARBA00022598"/>
    </source>
</evidence>
<feature type="binding site" evidence="9">
    <location>
        <position position="16"/>
    </location>
    <ligand>
        <name>Mg(2+)</name>
        <dbReference type="ChEBI" id="CHEBI:18420"/>
    </ligand>
</feature>
<dbReference type="RefSeq" id="WP_020949718.1">
    <property type="nucleotide sequence ID" value="NC_022041.1"/>
</dbReference>
<gene>
    <name evidence="9" type="primary">bioD</name>
    <name evidence="10" type="ORF">JCM7686_0971</name>
</gene>
<evidence type="ECO:0000256" key="5">
    <source>
        <dbReference type="ARBA" id="ARBA00022756"/>
    </source>
</evidence>
<evidence type="ECO:0000256" key="7">
    <source>
        <dbReference type="ARBA" id="ARBA00022842"/>
    </source>
</evidence>
<comment type="subunit">
    <text evidence="9">Homodimer.</text>
</comment>
<keyword evidence="7 9" id="KW-0460">Magnesium</keyword>
<dbReference type="EC" id="6.3.3.3" evidence="9"/>
<keyword evidence="4 9" id="KW-0547">Nucleotide-binding</keyword>
<dbReference type="HAMAP" id="MF_00336">
    <property type="entry name" value="BioD"/>
    <property type="match status" value="1"/>
</dbReference>
<evidence type="ECO:0000256" key="3">
    <source>
        <dbReference type="ARBA" id="ARBA00022723"/>
    </source>
</evidence>
<dbReference type="GO" id="GO:0005524">
    <property type="term" value="F:ATP binding"/>
    <property type="evidence" value="ECO:0007669"/>
    <property type="project" value="UniProtKB-UniRule"/>
</dbReference>
<comment type="function">
    <text evidence="9">Catalyzes a mechanistically unusual reaction, the ATP-dependent insertion of CO2 between the N7 and N8 nitrogen atoms of 7,8-diaminopelargonic acid (DAPA, also called 7,8-diammoniononanoate) to form a ureido ring.</text>
</comment>
<reference evidence="10 11" key="1">
    <citation type="journal article" date="2014" name="BMC Genomics">
        <title>Architecture and functions of a multipartite genome of the methylotrophic bacterium Paracoccus aminophilus JCM 7686, containing primary and secondary chromids.</title>
        <authorList>
            <person name="Dziewit L."/>
            <person name="Czarnecki J."/>
            <person name="Wibberg D."/>
            <person name="Radlinska M."/>
            <person name="Mrozek P."/>
            <person name="Szymczak M."/>
            <person name="Schluter A."/>
            <person name="Puhler A."/>
            <person name="Bartosik D."/>
        </authorList>
    </citation>
    <scope>NUCLEOTIDE SEQUENCE [LARGE SCALE GENOMIC DNA]</scope>
    <source>
        <strain evidence="10">JCM 7686</strain>
    </source>
</reference>
<evidence type="ECO:0000256" key="1">
    <source>
        <dbReference type="ARBA" id="ARBA00022490"/>
    </source>
</evidence>
<dbReference type="NCBIfam" id="TIGR00347">
    <property type="entry name" value="bioD"/>
    <property type="match status" value="1"/>
</dbReference>
<feature type="binding site" evidence="9">
    <location>
        <begin position="12"/>
        <end position="17"/>
    </location>
    <ligand>
        <name>ATP</name>
        <dbReference type="ChEBI" id="CHEBI:30616"/>
    </ligand>
</feature>
<evidence type="ECO:0000256" key="8">
    <source>
        <dbReference type="ARBA" id="ARBA00047386"/>
    </source>
</evidence>
<comment type="subcellular location">
    <subcellularLocation>
        <location evidence="9">Cytoplasm</location>
    </subcellularLocation>
</comment>
<evidence type="ECO:0000256" key="9">
    <source>
        <dbReference type="HAMAP-Rule" id="MF_00336"/>
    </source>
</evidence>
<comment type="pathway">
    <text evidence="9">Cofactor biosynthesis; biotin biosynthesis; biotin from 7,8-diaminononanoate: step 1/2.</text>
</comment>
<keyword evidence="5 9" id="KW-0093">Biotin biosynthesis</keyword>
<comment type="catalytic activity">
    <reaction evidence="9">
        <text>(7R,8S)-7,8-diammoniononanoate + CO2 + ATP = (4R,5S)-dethiobiotin + ADP + phosphate + 3 H(+)</text>
        <dbReference type="Rhea" id="RHEA:15805"/>
        <dbReference type="ChEBI" id="CHEBI:15378"/>
        <dbReference type="ChEBI" id="CHEBI:16526"/>
        <dbReference type="ChEBI" id="CHEBI:30616"/>
        <dbReference type="ChEBI" id="CHEBI:43474"/>
        <dbReference type="ChEBI" id="CHEBI:149469"/>
        <dbReference type="ChEBI" id="CHEBI:149473"/>
        <dbReference type="ChEBI" id="CHEBI:456216"/>
        <dbReference type="EC" id="6.3.3.3"/>
    </reaction>
</comment>
<feature type="binding site" evidence="9">
    <location>
        <position position="36"/>
    </location>
    <ligand>
        <name>substrate</name>
    </ligand>
</feature>
<dbReference type="OrthoDB" id="9802097at2"/>
<comment type="similarity">
    <text evidence="9">Belongs to the dethiobiotin synthetase family.</text>
</comment>
<keyword evidence="2 9" id="KW-0436">Ligase</keyword>
<dbReference type="PANTHER" id="PTHR43210">
    <property type="entry name" value="DETHIOBIOTIN SYNTHETASE"/>
    <property type="match status" value="1"/>
</dbReference>
<dbReference type="GO" id="GO:0000287">
    <property type="term" value="F:magnesium ion binding"/>
    <property type="evidence" value="ECO:0007669"/>
    <property type="project" value="UniProtKB-UniRule"/>
</dbReference>
<dbReference type="PIRSF" id="PIRSF006755">
    <property type="entry name" value="DTB_synth"/>
    <property type="match status" value="1"/>
</dbReference>
<protein>
    <recommendedName>
        <fullName evidence="9">ATP-dependent dethiobiotin synthetase BioD</fullName>
        <ecNumber evidence="9">6.3.3.3</ecNumber>
    </recommendedName>
    <alternativeName>
        <fullName evidence="9">DTB synthetase</fullName>
        <shortName evidence="9">DTBS</shortName>
    </alternativeName>
    <alternativeName>
        <fullName evidence="9">Dethiobiotin synthase</fullName>
    </alternativeName>
</protein>
<keyword evidence="1 9" id="KW-0963">Cytoplasm</keyword>
<comment type="cofactor">
    <cofactor evidence="9">
        <name>Mg(2+)</name>
        <dbReference type="ChEBI" id="CHEBI:18420"/>
    </cofactor>
</comment>
<feature type="binding site" evidence="9">
    <location>
        <position position="43"/>
    </location>
    <ligand>
        <name>Mg(2+)</name>
        <dbReference type="ChEBI" id="CHEBI:18420"/>
    </ligand>
</feature>
<dbReference type="Pfam" id="PF13500">
    <property type="entry name" value="AAA_26"/>
    <property type="match status" value="1"/>
</dbReference>
<feature type="active site" evidence="9">
    <location>
        <position position="32"/>
    </location>
</feature>
<dbReference type="Proteomes" id="UP000015480">
    <property type="component" value="Chromosome"/>
</dbReference>
<accession>S5XXC3</accession>
<comment type="catalytic activity">
    <reaction evidence="8">
        <text>(7R,8S)-8-amino-7-(carboxyamino)nonanoate + ATP = (4R,5S)-dethiobiotin + ADP + phosphate + H(+)</text>
        <dbReference type="Rhea" id="RHEA:63684"/>
        <dbReference type="ChEBI" id="CHEBI:15378"/>
        <dbReference type="ChEBI" id="CHEBI:30616"/>
        <dbReference type="ChEBI" id="CHEBI:43474"/>
        <dbReference type="ChEBI" id="CHEBI:149470"/>
        <dbReference type="ChEBI" id="CHEBI:149473"/>
        <dbReference type="ChEBI" id="CHEBI:456216"/>
    </reaction>
</comment>
<dbReference type="UniPathway" id="UPA00078">
    <property type="reaction ID" value="UER00161"/>
</dbReference>
<evidence type="ECO:0000313" key="10">
    <source>
        <dbReference type="EMBL" id="AGT08080.1"/>
    </source>
</evidence>
<dbReference type="PANTHER" id="PTHR43210:SF2">
    <property type="entry name" value="ATP-DEPENDENT DETHIOBIOTIN SYNTHETASE BIOD 2"/>
    <property type="match status" value="1"/>
</dbReference>
<dbReference type="AlphaFoldDB" id="S5XXC3"/>
<dbReference type="GO" id="GO:0004141">
    <property type="term" value="F:dethiobiotin synthase activity"/>
    <property type="evidence" value="ECO:0007669"/>
    <property type="project" value="UniProtKB-UniRule"/>
</dbReference>
<dbReference type="CDD" id="cd03109">
    <property type="entry name" value="DTBS"/>
    <property type="match status" value="1"/>
</dbReference>
<dbReference type="Gene3D" id="3.40.50.300">
    <property type="entry name" value="P-loop containing nucleotide triphosphate hydrolases"/>
    <property type="match status" value="1"/>
</dbReference>
<keyword evidence="6 9" id="KW-0067">ATP-binding</keyword>
<keyword evidence="11" id="KW-1185">Reference proteome</keyword>
<sequence length="208" mass="21451">MSALIVTGTDTGIGKSVFSAGLTRALGASYWKPVQSGLEEETDSEVVARLAPGCAILPEAYRLHLPASPHRAAAAEGITLDPVRLGIPAHDGPLLIEGAGGLMVPLTPDLLTIDQFAAWQAPVILCARTGLGTINHSLLSLEALRARAIAVIGVVFIGPPEPDSEAIITRLGGTRHLGRLPVLPDLGPDALAEAFTAIDLASIRAALA</sequence>
<dbReference type="STRING" id="1367847.JCM7686_0971"/>
<dbReference type="EMBL" id="CP006650">
    <property type="protein sequence ID" value="AGT08080.1"/>
    <property type="molecule type" value="Genomic_DNA"/>
</dbReference>
<evidence type="ECO:0000256" key="6">
    <source>
        <dbReference type="ARBA" id="ARBA00022840"/>
    </source>
</evidence>
<dbReference type="SUPFAM" id="SSF52540">
    <property type="entry name" value="P-loop containing nucleoside triphosphate hydrolases"/>
    <property type="match status" value="1"/>
</dbReference>
<feature type="binding site" evidence="9">
    <location>
        <begin position="97"/>
        <end position="100"/>
    </location>
    <ligand>
        <name>ATP</name>
        <dbReference type="ChEBI" id="CHEBI:30616"/>
    </ligand>
</feature>
<evidence type="ECO:0000256" key="4">
    <source>
        <dbReference type="ARBA" id="ARBA00022741"/>
    </source>
</evidence>
<dbReference type="PATRIC" id="fig|1367847.3.peg.934"/>
<feature type="binding site" evidence="9">
    <location>
        <position position="97"/>
    </location>
    <ligand>
        <name>Mg(2+)</name>
        <dbReference type="ChEBI" id="CHEBI:18420"/>
    </ligand>
</feature>
<keyword evidence="3 9" id="KW-0479">Metal-binding</keyword>
<comment type="caution">
    <text evidence="9">Lacks conserved residue(s) required for the propagation of feature annotation.</text>
</comment>
<dbReference type="eggNOG" id="COG0132">
    <property type="taxonomic scope" value="Bacteria"/>
</dbReference>
<dbReference type="GO" id="GO:0005829">
    <property type="term" value="C:cytosol"/>
    <property type="evidence" value="ECO:0007669"/>
    <property type="project" value="TreeGrafter"/>
</dbReference>
<feature type="binding site" evidence="9">
    <location>
        <position position="43"/>
    </location>
    <ligand>
        <name>ATP</name>
        <dbReference type="ChEBI" id="CHEBI:30616"/>
    </ligand>
</feature>
<proteinExistence type="inferred from homology"/>
<dbReference type="InterPro" id="IPR004472">
    <property type="entry name" value="DTB_synth_BioD"/>
</dbReference>
<organism evidence="10 11">
    <name type="scientific">Paracoccus aminophilus JCM 7686</name>
    <dbReference type="NCBI Taxonomy" id="1367847"/>
    <lineage>
        <taxon>Bacteria</taxon>
        <taxon>Pseudomonadati</taxon>
        <taxon>Pseudomonadota</taxon>
        <taxon>Alphaproteobacteria</taxon>
        <taxon>Rhodobacterales</taxon>
        <taxon>Paracoccaceae</taxon>
        <taxon>Paracoccus</taxon>
    </lineage>
</organism>
<name>S5XXC3_PARAH</name>
<dbReference type="GO" id="GO:0009102">
    <property type="term" value="P:biotin biosynthetic process"/>
    <property type="evidence" value="ECO:0007669"/>
    <property type="project" value="UniProtKB-UniRule"/>
</dbReference>
<evidence type="ECO:0000313" key="11">
    <source>
        <dbReference type="Proteomes" id="UP000015480"/>
    </source>
</evidence>
<dbReference type="HOGENOM" id="CLU_072551_2_0_5"/>